<dbReference type="PANTHER" id="PTHR46159">
    <property type="entry name" value="PROTEIN TESMIN/TSO1-LIKE CXC 2"/>
    <property type="match status" value="1"/>
</dbReference>
<comment type="subcellular location">
    <subcellularLocation>
        <location evidence="1">Nucleus</location>
    </subcellularLocation>
</comment>
<dbReference type="GO" id="GO:0003700">
    <property type="term" value="F:DNA-binding transcription factor activity"/>
    <property type="evidence" value="ECO:0007669"/>
    <property type="project" value="InterPro"/>
</dbReference>
<dbReference type="EMBL" id="JAYWIO010000005">
    <property type="protein sequence ID" value="KAK7260869.1"/>
    <property type="molecule type" value="Genomic_DNA"/>
</dbReference>
<dbReference type="AlphaFoldDB" id="A0AAN9EPJ9"/>
<keyword evidence="3" id="KW-0539">Nucleus</keyword>
<feature type="compositionally biased region" description="Basic and acidic residues" evidence="4">
    <location>
        <begin position="884"/>
        <end position="898"/>
    </location>
</feature>
<feature type="compositionally biased region" description="Polar residues" evidence="4">
    <location>
        <begin position="163"/>
        <end position="184"/>
    </location>
</feature>
<proteinExistence type="inferred from homology"/>
<dbReference type="InterPro" id="IPR044522">
    <property type="entry name" value="TSO1-like"/>
</dbReference>
<feature type="domain" description="CRC" evidence="5">
    <location>
        <begin position="509"/>
        <end position="636"/>
    </location>
</feature>
<reference evidence="6 7" key="1">
    <citation type="submission" date="2024-01" db="EMBL/GenBank/DDBJ databases">
        <title>The genomes of 5 underutilized Papilionoideae crops provide insights into root nodulation and disease resistanc.</title>
        <authorList>
            <person name="Yuan L."/>
        </authorList>
    </citation>
    <scope>NUCLEOTIDE SEQUENCE [LARGE SCALE GENOMIC DNA]</scope>
    <source>
        <strain evidence="6">ZHUSHIDOU_FW_LH</strain>
        <tissue evidence="6">Leaf</tissue>
    </source>
</reference>
<dbReference type="PANTHER" id="PTHR46159:SF6">
    <property type="entry name" value="OS12G0605300 PROTEIN"/>
    <property type="match status" value="1"/>
</dbReference>
<feature type="region of interest" description="Disordered" evidence="4">
    <location>
        <begin position="1"/>
        <end position="27"/>
    </location>
</feature>
<gene>
    <name evidence="6" type="ORF">RIF29_27168</name>
</gene>
<dbReference type="Pfam" id="PF03638">
    <property type="entry name" value="TCR"/>
    <property type="match status" value="2"/>
</dbReference>
<evidence type="ECO:0000256" key="3">
    <source>
        <dbReference type="ARBA" id="ARBA00023242"/>
    </source>
</evidence>
<feature type="compositionally biased region" description="Polar residues" evidence="4">
    <location>
        <begin position="833"/>
        <end position="842"/>
    </location>
</feature>
<dbReference type="GO" id="GO:0005634">
    <property type="term" value="C:nucleus"/>
    <property type="evidence" value="ECO:0007669"/>
    <property type="project" value="UniProtKB-SubCell"/>
</dbReference>
<dbReference type="PROSITE" id="PS51634">
    <property type="entry name" value="CRC"/>
    <property type="match status" value="1"/>
</dbReference>
<feature type="region of interest" description="Disordered" evidence="4">
    <location>
        <begin position="84"/>
        <end position="108"/>
    </location>
</feature>
<evidence type="ECO:0000313" key="6">
    <source>
        <dbReference type="EMBL" id="KAK7260869.1"/>
    </source>
</evidence>
<dbReference type="SMART" id="SM01114">
    <property type="entry name" value="CXC"/>
    <property type="match status" value="2"/>
</dbReference>
<feature type="compositionally biased region" description="Basic and acidic residues" evidence="4">
    <location>
        <begin position="211"/>
        <end position="224"/>
    </location>
</feature>
<evidence type="ECO:0000256" key="4">
    <source>
        <dbReference type="SAM" id="MobiDB-lite"/>
    </source>
</evidence>
<protein>
    <recommendedName>
        <fullName evidence="5">CRC domain-containing protein</fullName>
    </recommendedName>
</protein>
<name>A0AAN9EPJ9_CROPI</name>
<dbReference type="InterPro" id="IPR033467">
    <property type="entry name" value="Tesmin/TSO1-like_CXC"/>
</dbReference>
<evidence type="ECO:0000256" key="2">
    <source>
        <dbReference type="ARBA" id="ARBA00007267"/>
    </source>
</evidence>
<feature type="compositionally biased region" description="Polar residues" evidence="4">
    <location>
        <begin position="84"/>
        <end position="95"/>
    </location>
</feature>
<feature type="region of interest" description="Disordered" evidence="4">
    <location>
        <begin position="827"/>
        <end position="898"/>
    </location>
</feature>
<organism evidence="6 7">
    <name type="scientific">Crotalaria pallida</name>
    <name type="common">Smooth rattlebox</name>
    <name type="synonym">Crotalaria striata</name>
    <dbReference type="NCBI Taxonomy" id="3830"/>
    <lineage>
        <taxon>Eukaryota</taxon>
        <taxon>Viridiplantae</taxon>
        <taxon>Streptophyta</taxon>
        <taxon>Embryophyta</taxon>
        <taxon>Tracheophyta</taxon>
        <taxon>Spermatophyta</taxon>
        <taxon>Magnoliopsida</taxon>
        <taxon>eudicotyledons</taxon>
        <taxon>Gunneridae</taxon>
        <taxon>Pentapetalae</taxon>
        <taxon>rosids</taxon>
        <taxon>fabids</taxon>
        <taxon>Fabales</taxon>
        <taxon>Fabaceae</taxon>
        <taxon>Papilionoideae</taxon>
        <taxon>50 kb inversion clade</taxon>
        <taxon>genistoids sensu lato</taxon>
        <taxon>core genistoids</taxon>
        <taxon>Crotalarieae</taxon>
        <taxon>Crotalaria</taxon>
    </lineage>
</organism>
<feature type="compositionally biased region" description="Basic and acidic residues" evidence="4">
    <location>
        <begin position="185"/>
        <end position="204"/>
    </location>
</feature>
<feature type="region of interest" description="Disordered" evidence="4">
    <location>
        <begin position="134"/>
        <end position="244"/>
    </location>
</feature>
<keyword evidence="7" id="KW-1185">Reference proteome</keyword>
<accession>A0AAN9EPJ9</accession>
<evidence type="ECO:0000256" key="1">
    <source>
        <dbReference type="ARBA" id="ARBA00004123"/>
    </source>
</evidence>
<feature type="region of interest" description="Disordered" evidence="4">
    <location>
        <begin position="477"/>
        <end position="509"/>
    </location>
</feature>
<dbReference type="Proteomes" id="UP001372338">
    <property type="component" value="Unassembled WGS sequence"/>
</dbReference>
<comment type="caution">
    <text evidence="6">The sequence shown here is derived from an EMBL/GenBank/DDBJ whole genome shotgun (WGS) entry which is preliminary data.</text>
</comment>
<feature type="compositionally biased region" description="Polar residues" evidence="4">
    <location>
        <begin position="12"/>
        <end position="27"/>
    </location>
</feature>
<feature type="compositionally biased region" description="Basic and acidic residues" evidence="4">
    <location>
        <begin position="233"/>
        <end position="243"/>
    </location>
</feature>
<evidence type="ECO:0000259" key="5">
    <source>
        <dbReference type="PROSITE" id="PS51634"/>
    </source>
</evidence>
<sequence>MDSPEPSKNNDKGSSAATINTSESPQVQESPFLKFISNLSPIQPVKSCHVTQGFVGLNSPPIVFMSPRISCHRETKYLERPQCTQSPGVEISQSDNGDKSIVIEPPYDSEKLRSQLSLPGEFITDTTLKAADVKNDENTRHCSPPPSVDEYLADPVDTDPIYSANNPDVKQSDDTVASSSQSKEITLKYDDSKDGHGDKAEEPLRLSQESNKFHQEKPVNVEEPEKLEEEKNDVERASQEHTNLESNLSADVLETQHSHDSLAQCAGSELRDNTPELMPEPMQDAKECEDCDEMVSTSHLSTENIPRGGSEATLKYHGIRRRCLQFGEAFSNSLGSNNSHMNINAISSQTKMVKLSGPVTSLSTQRCSGTGNFQVTGCKPSGIGLHLNSIINAMPPGCTTTTAMRLSDGLQGMKSTSSISVHNMENMKRCLISSNVDGQSSVDTGNEGHEIDASIAADSFISESSSLAEHIASYPASAHDKRKLSPTDAGNSEEFPSKKKKKTTTDENGCKRCNCKKSKCLKLYCDCFAAGIYCSEPCSCQGCLNREGNEDTVLEARRQIESRNPLAFLPKVVQNTADVPLNNMEDANLTTPSSARHKRGCNCKRSMCLKKYCECYQANVGCSSGCRCEGCKNAYGRKEDYVTIERALSRERLSSKTDLLQIELHDPHHLSPITPSLQCSDQGKEAAKSRLSEKYLPSPESDVNMMLEASSYECQKDCKNMDDQLSQTRDSVANVLQLTPLSYPESTPSASSFSSKAKEWTDIPQSRLSHGTIHQLSVGSLRWRSSPNTPRTGLGETQYVPSLESDNKLFDILEDETPDILKEVLTPLPNKSVKANSPNQKRVSPPHSHLRRHGLSSSGSLKSGRKFILQSVPSFPPLTPCTDSKGKGREDLDNSSRK</sequence>
<evidence type="ECO:0000313" key="7">
    <source>
        <dbReference type="Proteomes" id="UP001372338"/>
    </source>
</evidence>
<dbReference type="InterPro" id="IPR005172">
    <property type="entry name" value="CRC"/>
</dbReference>
<comment type="similarity">
    <text evidence="2">Belongs to the lin-54 family.</text>
</comment>